<sequence>MIASASAAWVDEGRCRSTAVKKRRTRAISMNQLFFYWLFCTTYSSYFNVGKT</sequence>
<accession>F0WFU2</accession>
<name>F0WFU2_9STRA</name>
<reference evidence="2" key="1">
    <citation type="journal article" date="2011" name="PLoS Biol.">
        <title>Gene gain and loss during evolution of obligate parasitism in the white rust pathogen of Arabidopsis thaliana.</title>
        <authorList>
            <person name="Kemen E."/>
            <person name="Gardiner A."/>
            <person name="Schultz-Larsen T."/>
            <person name="Kemen A.C."/>
            <person name="Balmuth A.L."/>
            <person name="Robert-Seilaniantz A."/>
            <person name="Bailey K."/>
            <person name="Holub E."/>
            <person name="Studholme D.J."/>
            <person name="Maclean D."/>
            <person name="Jones J.D."/>
        </authorList>
    </citation>
    <scope>NUCLEOTIDE SEQUENCE</scope>
</reference>
<keyword evidence="1" id="KW-1133">Transmembrane helix</keyword>
<evidence type="ECO:0000313" key="2">
    <source>
        <dbReference type="EMBL" id="CCA20076.1"/>
    </source>
</evidence>
<dbReference type="HOGENOM" id="CLU_3091276_0_0_1"/>
<dbReference type="EMBL" id="FR824130">
    <property type="protein sequence ID" value="CCA20076.1"/>
    <property type="molecule type" value="Genomic_DNA"/>
</dbReference>
<gene>
    <name evidence="2" type="primary">AlNc14C85G5477</name>
    <name evidence="2" type="ORF">ALNC14_062190</name>
</gene>
<feature type="transmembrane region" description="Helical" evidence="1">
    <location>
        <begin position="33"/>
        <end position="49"/>
    </location>
</feature>
<organism evidence="2">
    <name type="scientific">Albugo laibachii Nc14</name>
    <dbReference type="NCBI Taxonomy" id="890382"/>
    <lineage>
        <taxon>Eukaryota</taxon>
        <taxon>Sar</taxon>
        <taxon>Stramenopiles</taxon>
        <taxon>Oomycota</taxon>
        <taxon>Peronosporomycetes</taxon>
        <taxon>Albuginales</taxon>
        <taxon>Albuginaceae</taxon>
        <taxon>Albugo</taxon>
    </lineage>
</organism>
<keyword evidence="1" id="KW-0812">Transmembrane</keyword>
<reference evidence="2" key="2">
    <citation type="submission" date="2011-02" db="EMBL/GenBank/DDBJ databases">
        <authorList>
            <person name="MacLean D."/>
        </authorList>
    </citation>
    <scope>NUCLEOTIDE SEQUENCE</scope>
</reference>
<protein>
    <submittedName>
        <fullName evidence="2">AlNc14C85G5477 protein</fullName>
    </submittedName>
</protein>
<evidence type="ECO:0000256" key="1">
    <source>
        <dbReference type="SAM" id="Phobius"/>
    </source>
</evidence>
<keyword evidence="1" id="KW-0472">Membrane</keyword>
<dbReference type="AlphaFoldDB" id="F0WFU2"/>
<proteinExistence type="predicted"/>